<dbReference type="Gene3D" id="1.10.510.10">
    <property type="entry name" value="Transferase(Phosphotransferase) domain 1"/>
    <property type="match status" value="1"/>
</dbReference>
<evidence type="ECO:0000256" key="8">
    <source>
        <dbReference type="ARBA" id="ARBA00022840"/>
    </source>
</evidence>
<dbReference type="PANTHER" id="PTHR12209:SF0">
    <property type="entry name" value="EKC_KEOPS COMPLEX SUBUNIT TP53RK"/>
    <property type="match status" value="1"/>
</dbReference>
<dbReference type="AlphaFoldDB" id="A0A7R9C0G7"/>
<evidence type="ECO:0000256" key="10">
    <source>
        <dbReference type="ARBA" id="ARBA00048679"/>
    </source>
</evidence>
<dbReference type="Gene3D" id="3.30.200.20">
    <property type="entry name" value="Phosphorylase Kinase, domain 1"/>
    <property type="match status" value="1"/>
</dbReference>
<dbReference type="InterPro" id="IPR008266">
    <property type="entry name" value="Tyr_kinase_AS"/>
</dbReference>
<dbReference type="OrthoDB" id="3399at2759"/>
<dbReference type="InterPro" id="IPR000719">
    <property type="entry name" value="Prot_kinase_dom"/>
</dbReference>
<evidence type="ECO:0000259" key="11">
    <source>
        <dbReference type="PROSITE" id="PS50011"/>
    </source>
</evidence>
<dbReference type="PANTHER" id="PTHR12209">
    <property type="entry name" value="NON-SPECIFIC SERINE/THREONINE PROTEIN KINASE"/>
    <property type="match status" value="1"/>
</dbReference>
<evidence type="ECO:0000256" key="5">
    <source>
        <dbReference type="ARBA" id="ARBA00022694"/>
    </source>
</evidence>
<comment type="catalytic activity">
    <reaction evidence="9">
        <text>L-threonyl-[protein] + ATP = O-phospho-L-threonyl-[protein] + ADP + H(+)</text>
        <dbReference type="Rhea" id="RHEA:46608"/>
        <dbReference type="Rhea" id="RHEA-COMP:11060"/>
        <dbReference type="Rhea" id="RHEA-COMP:11605"/>
        <dbReference type="ChEBI" id="CHEBI:15378"/>
        <dbReference type="ChEBI" id="CHEBI:30013"/>
        <dbReference type="ChEBI" id="CHEBI:30616"/>
        <dbReference type="ChEBI" id="CHEBI:61977"/>
        <dbReference type="ChEBI" id="CHEBI:456216"/>
        <dbReference type="EC" id="2.7.11.1"/>
    </reaction>
</comment>
<protein>
    <recommendedName>
        <fullName evidence="2">non-specific serine/threonine protein kinase</fullName>
        <ecNumber evidence="2">2.7.11.1</ecNumber>
    </recommendedName>
</protein>
<sequence>MPYDSMSKLGFQVVKQGAEAKLWSGTLFGMKCLAKERFPKKYRHPELDEILTKDRLRAEARNLAKARALGILAPAVLFLDLERNVLFLEEIPEARTMSSVIETRTASVSDLGSSVGEIVGLLHRHGIIHGDLTTSNLLLDPDQRLYIIDFGLSEASTAPMERAVDLYVLERAVTSAHPGISQDFLKAVFARYKEVFPGGESTFPVLREVRSRGRKRDMVG</sequence>
<dbReference type="GO" id="GO:0004674">
    <property type="term" value="F:protein serine/threonine kinase activity"/>
    <property type="evidence" value="ECO:0007669"/>
    <property type="project" value="UniProtKB-KW"/>
</dbReference>
<dbReference type="PROSITE" id="PS50011">
    <property type="entry name" value="PROTEIN_KINASE_DOM"/>
    <property type="match status" value="1"/>
</dbReference>
<dbReference type="GO" id="GO:0008033">
    <property type="term" value="P:tRNA processing"/>
    <property type="evidence" value="ECO:0007669"/>
    <property type="project" value="UniProtKB-KW"/>
</dbReference>
<reference evidence="12" key="1">
    <citation type="submission" date="2020-11" db="EMBL/GenBank/DDBJ databases">
        <authorList>
            <person name="Tran Van P."/>
        </authorList>
    </citation>
    <scope>NUCLEOTIDE SEQUENCE</scope>
</reference>
<keyword evidence="7" id="KW-0418">Kinase</keyword>
<keyword evidence="6" id="KW-0547">Nucleotide-binding</keyword>
<evidence type="ECO:0000256" key="6">
    <source>
        <dbReference type="ARBA" id="ARBA00022741"/>
    </source>
</evidence>
<gene>
    <name evidence="12" type="ORF">NMOB1V02_LOCUS11373</name>
</gene>
<dbReference type="EC" id="2.7.11.1" evidence="2"/>
<keyword evidence="4" id="KW-0808">Transferase</keyword>
<dbReference type="EMBL" id="CAJPEX010006066">
    <property type="protein sequence ID" value="CAG0923914.1"/>
    <property type="molecule type" value="Genomic_DNA"/>
</dbReference>
<evidence type="ECO:0000256" key="2">
    <source>
        <dbReference type="ARBA" id="ARBA00012513"/>
    </source>
</evidence>
<keyword evidence="5" id="KW-0819">tRNA processing</keyword>
<proteinExistence type="inferred from homology"/>
<dbReference type="Proteomes" id="UP000678499">
    <property type="component" value="Unassembled WGS sequence"/>
</dbReference>
<evidence type="ECO:0000256" key="9">
    <source>
        <dbReference type="ARBA" id="ARBA00047899"/>
    </source>
</evidence>
<comment type="catalytic activity">
    <reaction evidence="10">
        <text>L-seryl-[protein] + ATP = O-phospho-L-seryl-[protein] + ADP + H(+)</text>
        <dbReference type="Rhea" id="RHEA:17989"/>
        <dbReference type="Rhea" id="RHEA-COMP:9863"/>
        <dbReference type="Rhea" id="RHEA-COMP:11604"/>
        <dbReference type="ChEBI" id="CHEBI:15378"/>
        <dbReference type="ChEBI" id="CHEBI:29999"/>
        <dbReference type="ChEBI" id="CHEBI:30616"/>
        <dbReference type="ChEBI" id="CHEBI:83421"/>
        <dbReference type="ChEBI" id="CHEBI:456216"/>
        <dbReference type="EC" id="2.7.11.1"/>
    </reaction>
</comment>
<dbReference type="GO" id="GO:0005634">
    <property type="term" value="C:nucleus"/>
    <property type="evidence" value="ECO:0007669"/>
    <property type="project" value="TreeGrafter"/>
</dbReference>
<dbReference type="Pfam" id="PF00069">
    <property type="entry name" value="Pkinase"/>
    <property type="match status" value="1"/>
</dbReference>
<dbReference type="GO" id="GO:0000408">
    <property type="term" value="C:EKC/KEOPS complex"/>
    <property type="evidence" value="ECO:0007669"/>
    <property type="project" value="UniProtKB-ARBA"/>
</dbReference>
<evidence type="ECO:0000313" key="12">
    <source>
        <dbReference type="EMBL" id="CAD7283762.1"/>
    </source>
</evidence>
<dbReference type="GO" id="GO:0070525">
    <property type="term" value="P:tRNA threonylcarbamoyladenosine metabolic process"/>
    <property type="evidence" value="ECO:0007669"/>
    <property type="project" value="TreeGrafter"/>
</dbReference>
<dbReference type="GO" id="GO:0005829">
    <property type="term" value="C:cytosol"/>
    <property type="evidence" value="ECO:0007669"/>
    <property type="project" value="TreeGrafter"/>
</dbReference>
<dbReference type="EMBL" id="OA888103">
    <property type="protein sequence ID" value="CAD7283762.1"/>
    <property type="molecule type" value="Genomic_DNA"/>
</dbReference>
<evidence type="ECO:0000313" key="13">
    <source>
        <dbReference type="Proteomes" id="UP000678499"/>
    </source>
</evidence>
<dbReference type="InterPro" id="IPR011009">
    <property type="entry name" value="Kinase-like_dom_sf"/>
</dbReference>
<name>A0A7R9C0G7_9CRUS</name>
<organism evidence="12">
    <name type="scientific">Notodromas monacha</name>
    <dbReference type="NCBI Taxonomy" id="399045"/>
    <lineage>
        <taxon>Eukaryota</taxon>
        <taxon>Metazoa</taxon>
        <taxon>Ecdysozoa</taxon>
        <taxon>Arthropoda</taxon>
        <taxon>Crustacea</taxon>
        <taxon>Oligostraca</taxon>
        <taxon>Ostracoda</taxon>
        <taxon>Podocopa</taxon>
        <taxon>Podocopida</taxon>
        <taxon>Cypridocopina</taxon>
        <taxon>Cypridoidea</taxon>
        <taxon>Cyprididae</taxon>
        <taxon>Notodromas</taxon>
    </lineage>
</organism>
<dbReference type="SUPFAM" id="SSF56112">
    <property type="entry name" value="Protein kinase-like (PK-like)"/>
    <property type="match status" value="1"/>
</dbReference>
<keyword evidence="13" id="KW-1185">Reference proteome</keyword>
<dbReference type="GO" id="GO:0005524">
    <property type="term" value="F:ATP binding"/>
    <property type="evidence" value="ECO:0007669"/>
    <property type="project" value="UniProtKB-KW"/>
</dbReference>
<keyword evidence="8" id="KW-0067">ATP-binding</keyword>
<dbReference type="PROSITE" id="PS00109">
    <property type="entry name" value="PROTEIN_KINASE_TYR"/>
    <property type="match status" value="1"/>
</dbReference>
<dbReference type="InterPro" id="IPR022495">
    <property type="entry name" value="Bud32"/>
</dbReference>
<evidence type="ECO:0000256" key="3">
    <source>
        <dbReference type="ARBA" id="ARBA00022527"/>
    </source>
</evidence>
<feature type="domain" description="Protein kinase" evidence="11">
    <location>
        <begin position="1"/>
        <end position="220"/>
    </location>
</feature>
<comment type="similarity">
    <text evidence="1">Belongs to the protein kinase superfamily. BUD32 family.</text>
</comment>
<accession>A0A7R9C0G7</accession>
<evidence type="ECO:0000256" key="7">
    <source>
        <dbReference type="ARBA" id="ARBA00022777"/>
    </source>
</evidence>
<dbReference type="NCBIfam" id="TIGR03724">
    <property type="entry name" value="arch_bud32"/>
    <property type="match status" value="1"/>
</dbReference>
<evidence type="ECO:0000256" key="4">
    <source>
        <dbReference type="ARBA" id="ARBA00022679"/>
    </source>
</evidence>
<evidence type="ECO:0000256" key="1">
    <source>
        <dbReference type="ARBA" id="ARBA00010630"/>
    </source>
</evidence>
<dbReference type="FunFam" id="3.30.200.20:FF:000201">
    <property type="entry name" value="TP53-regulating kinase isoform X1"/>
    <property type="match status" value="1"/>
</dbReference>
<keyword evidence="3" id="KW-0723">Serine/threonine-protein kinase</keyword>